<keyword evidence="7" id="KW-1185">Reference proteome</keyword>
<dbReference type="GO" id="GO:0004305">
    <property type="term" value="F:ethanolamine kinase activity"/>
    <property type="evidence" value="ECO:0007669"/>
    <property type="project" value="UniProtKB-EC"/>
</dbReference>
<gene>
    <name evidence="6" type="ORF">LSINAPIS_LOCUS15199</name>
</gene>
<dbReference type="EC" id="2.7.1.82" evidence="5"/>
<evidence type="ECO:0000313" key="7">
    <source>
        <dbReference type="Proteomes" id="UP000324832"/>
    </source>
</evidence>
<evidence type="ECO:0000256" key="2">
    <source>
        <dbReference type="ARBA" id="ARBA00023264"/>
    </source>
</evidence>
<dbReference type="AlphaFoldDB" id="A0A5E4R596"/>
<sequence>MEYQYQSRAECGDGITNKLVACEYMDNIEDDNIVLVRIYALVAIRMAQMHKVKLPQEVKTEPIVWDKIEQILRLIPETFSNSTKQTRFAKKFGSKTRLWIEYERLKSHLMRTESPLVFAHNDLLLRNVIYNDCQGIVSFIDYEYAAYNYQAYDIANHFNEFVGLSIDNIDYAIYPSEEFQKSWIRTYLMEYLTVTNRNGHGDI</sequence>
<dbReference type="EMBL" id="FZQP02007010">
    <property type="protein sequence ID" value="VVD05714.1"/>
    <property type="molecule type" value="Genomic_DNA"/>
</dbReference>
<comment type="similarity">
    <text evidence="4">Belongs to the choline/ethanolamine kinase family.</text>
</comment>
<organism evidence="6 7">
    <name type="scientific">Leptidea sinapis</name>
    <dbReference type="NCBI Taxonomy" id="189913"/>
    <lineage>
        <taxon>Eukaryota</taxon>
        <taxon>Metazoa</taxon>
        <taxon>Ecdysozoa</taxon>
        <taxon>Arthropoda</taxon>
        <taxon>Hexapoda</taxon>
        <taxon>Insecta</taxon>
        <taxon>Pterygota</taxon>
        <taxon>Neoptera</taxon>
        <taxon>Endopterygota</taxon>
        <taxon>Lepidoptera</taxon>
        <taxon>Glossata</taxon>
        <taxon>Ditrysia</taxon>
        <taxon>Papilionoidea</taxon>
        <taxon>Pieridae</taxon>
        <taxon>Dismorphiinae</taxon>
        <taxon>Leptidea</taxon>
    </lineage>
</organism>
<dbReference type="GO" id="GO:0006646">
    <property type="term" value="P:phosphatidylethanolamine biosynthetic process"/>
    <property type="evidence" value="ECO:0007669"/>
    <property type="project" value="TreeGrafter"/>
</dbReference>
<dbReference type="InterPro" id="IPR011009">
    <property type="entry name" value="Kinase-like_dom_sf"/>
</dbReference>
<evidence type="ECO:0000256" key="4">
    <source>
        <dbReference type="ARBA" id="ARBA00038211"/>
    </source>
</evidence>
<evidence type="ECO:0000256" key="5">
    <source>
        <dbReference type="ARBA" id="ARBA00038874"/>
    </source>
</evidence>
<comment type="pathway">
    <text evidence="3">Phospholipid metabolism; phosphatidylethanolamine biosynthesis; phosphatidylethanolamine from ethanolamine: step 1/3.</text>
</comment>
<dbReference type="Pfam" id="PF01633">
    <property type="entry name" value="Choline_kinase"/>
    <property type="match status" value="1"/>
</dbReference>
<keyword evidence="2" id="KW-1208">Phospholipid metabolism</keyword>
<keyword evidence="1" id="KW-0443">Lipid metabolism</keyword>
<proteinExistence type="inferred from homology"/>
<dbReference type="GO" id="GO:0005737">
    <property type="term" value="C:cytoplasm"/>
    <property type="evidence" value="ECO:0007669"/>
    <property type="project" value="TreeGrafter"/>
</dbReference>
<dbReference type="PANTHER" id="PTHR22603:SF66">
    <property type="entry name" value="ETHANOLAMINE KINASE"/>
    <property type="match status" value="1"/>
</dbReference>
<dbReference type="Proteomes" id="UP000324832">
    <property type="component" value="Unassembled WGS sequence"/>
</dbReference>
<keyword evidence="1" id="KW-0594">Phospholipid biosynthesis</keyword>
<evidence type="ECO:0000256" key="1">
    <source>
        <dbReference type="ARBA" id="ARBA00023209"/>
    </source>
</evidence>
<name>A0A5E4R596_9NEOP</name>
<dbReference type="SUPFAM" id="SSF56112">
    <property type="entry name" value="Protein kinase-like (PK-like)"/>
    <property type="match status" value="1"/>
</dbReference>
<reference evidence="6 7" key="1">
    <citation type="submission" date="2017-07" db="EMBL/GenBank/DDBJ databases">
        <authorList>
            <person name="Talla V."/>
            <person name="Backstrom N."/>
        </authorList>
    </citation>
    <scope>NUCLEOTIDE SEQUENCE [LARGE SCALE GENOMIC DNA]</scope>
</reference>
<dbReference type="Gene3D" id="3.90.1200.10">
    <property type="match status" value="1"/>
</dbReference>
<evidence type="ECO:0000256" key="3">
    <source>
        <dbReference type="ARBA" id="ARBA00037883"/>
    </source>
</evidence>
<evidence type="ECO:0000313" key="6">
    <source>
        <dbReference type="EMBL" id="VVD05714.1"/>
    </source>
</evidence>
<keyword evidence="1" id="KW-0444">Lipid biosynthesis</keyword>
<accession>A0A5E4R596</accession>
<protein>
    <recommendedName>
        <fullName evidence="5">ethanolamine kinase</fullName>
        <ecNumber evidence="5">2.7.1.82</ecNumber>
    </recommendedName>
</protein>
<dbReference type="PANTHER" id="PTHR22603">
    <property type="entry name" value="CHOLINE/ETHANOALAMINE KINASE"/>
    <property type="match status" value="1"/>
</dbReference>